<dbReference type="PANTHER" id="PTHR36183:SF2">
    <property type="entry name" value="BETA-GLUCURONIDASE C-TERMINAL DOMAIN-CONTAINING PROTEIN"/>
    <property type="match status" value="1"/>
</dbReference>
<evidence type="ECO:0000313" key="3">
    <source>
        <dbReference type="EMBL" id="KAF2858047.1"/>
    </source>
</evidence>
<dbReference type="OrthoDB" id="2831684at2759"/>
<evidence type="ECO:0000256" key="1">
    <source>
        <dbReference type="SAM" id="SignalP"/>
    </source>
</evidence>
<feature type="chain" id="PRO_5025624710" evidence="1">
    <location>
        <begin position="23"/>
        <end position="536"/>
    </location>
</feature>
<keyword evidence="3" id="KW-0378">Hydrolase</keyword>
<accession>A0A6A7BSY0</accession>
<organism evidence="3 4">
    <name type="scientific">Piedraia hortae CBS 480.64</name>
    <dbReference type="NCBI Taxonomy" id="1314780"/>
    <lineage>
        <taxon>Eukaryota</taxon>
        <taxon>Fungi</taxon>
        <taxon>Dikarya</taxon>
        <taxon>Ascomycota</taxon>
        <taxon>Pezizomycotina</taxon>
        <taxon>Dothideomycetes</taxon>
        <taxon>Dothideomycetidae</taxon>
        <taxon>Capnodiales</taxon>
        <taxon>Piedraiaceae</taxon>
        <taxon>Piedraia</taxon>
    </lineage>
</organism>
<dbReference type="AlphaFoldDB" id="A0A6A7BSY0"/>
<reference evidence="3" key="1">
    <citation type="journal article" date="2020" name="Stud. Mycol.">
        <title>101 Dothideomycetes genomes: a test case for predicting lifestyles and emergence of pathogens.</title>
        <authorList>
            <person name="Haridas S."/>
            <person name="Albert R."/>
            <person name="Binder M."/>
            <person name="Bloem J."/>
            <person name="Labutti K."/>
            <person name="Salamov A."/>
            <person name="Andreopoulos B."/>
            <person name="Baker S."/>
            <person name="Barry K."/>
            <person name="Bills G."/>
            <person name="Bluhm B."/>
            <person name="Cannon C."/>
            <person name="Castanera R."/>
            <person name="Culley D."/>
            <person name="Daum C."/>
            <person name="Ezra D."/>
            <person name="Gonzalez J."/>
            <person name="Henrissat B."/>
            <person name="Kuo A."/>
            <person name="Liang C."/>
            <person name="Lipzen A."/>
            <person name="Lutzoni F."/>
            <person name="Magnuson J."/>
            <person name="Mondo S."/>
            <person name="Nolan M."/>
            <person name="Ohm R."/>
            <person name="Pangilinan J."/>
            <person name="Park H.-J."/>
            <person name="Ramirez L."/>
            <person name="Alfaro M."/>
            <person name="Sun H."/>
            <person name="Tritt A."/>
            <person name="Yoshinaga Y."/>
            <person name="Zwiers L.-H."/>
            <person name="Turgeon B."/>
            <person name="Goodwin S."/>
            <person name="Spatafora J."/>
            <person name="Crous P."/>
            <person name="Grigoriev I."/>
        </authorList>
    </citation>
    <scope>NUCLEOTIDE SEQUENCE</scope>
    <source>
        <strain evidence="3">CBS 480.64</strain>
    </source>
</reference>
<proteinExistence type="predicted"/>
<evidence type="ECO:0000313" key="4">
    <source>
        <dbReference type="Proteomes" id="UP000799421"/>
    </source>
</evidence>
<dbReference type="PANTHER" id="PTHR36183">
    <property type="entry name" value="BETA-GLUCURONIDASE"/>
    <property type="match status" value="1"/>
</dbReference>
<dbReference type="EMBL" id="MU006019">
    <property type="protein sequence ID" value="KAF2858047.1"/>
    <property type="molecule type" value="Genomic_DNA"/>
</dbReference>
<feature type="domain" description="Beta-glucuronidase C-terminal" evidence="2">
    <location>
        <begin position="404"/>
        <end position="533"/>
    </location>
</feature>
<dbReference type="Gene3D" id="3.20.20.80">
    <property type="entry name" value="Glycosidases"/>
    <property type="match status" value="1"/>
</dbReference>
<gene>
    <name evidence="3" type="ORF">K470DRAFT_290154</name>
</gene>
<dbReference type="GO" id="GO:0016787">
    <property type="term" value="F:hydrolase activity"/>
    <property type="evidence" value="ECO:0007669"/>
    <property type="project" value="UniProtKB-KW"/>
</dbReference>
<dbReference type="Pfam" id="PF16862">
    <property type="entry name" value="Glyco_hydro_79C"/>
    <property type="match status" value="1"/>
</dbReference>
<dbReference type="InterPro" id="IPR052974">
    <property type="entry name" value="GH79_Enzymes"/>
</dbReference>
<feature type="signal peptide" evidence="1">
    <location>
        <begin position="1"/>
        <end position="22"/>
    </location>
</feature>
<dbReference type="InterPro" id="IPR017853">
    <property type="entry name" value="GH"/>
</dbReference>
<sequence>MRFSSLLASIAIGVCHVATAQSRPDVKVFVSSSAPGNAGIPLESFLSYSIEFAFWPDYAGNVTHPNTFTNQLLENMASYAGSKPFIRVGGTSQDNAVFDKTLKVATLQRYNLSISRDQPVNLKFGPSFFDSYRAITGTRYTHGFNLGRNTTAERHALLDSVAYACRTLRSDLDVWELGNEPDFYGFPLQGAPIRPSTYHEAQYVQEWRFWVEKIREEMRKSCSDLAGGAKFKLMGPSGLNADKVLGVITRHNYVGYASRPGNTLAGTLLNHSVSVEAVASLSEIRNELNTLPNRTNIPFIIGEGNSLAGQGQARLSDTFGSALWGIDFSLLLAANNISRFHMHQGTNYRYQSWQPVETNRTTMGTKPPYYGNIAVAAFLGNLTRAEGRPKVVNIPLNDSIHLAAYAAYVNGQLGRIMLINLNEFNATEGNDFITPGPRPSQRFTIPVNRLRYSPVNFGASVKRLMANGSDAMTGITFDGYSYDYELEKGKPVLSHDITRGERVAVQPITPGNGNGIGMAYGIEVDVPDSSAAILSF</sequence>
<dbReference type="InterPro" id="IPR031728">
    <property type="entry name" value="GlcAase_C"/>
</dbReference>
<name>A0A6A7BSY0_9PEZI</name>
<keyword evidence="4" id="KW-1185">Reference proteome</keyword>
<dbReference type="Proteomes" id="UP000799421">
    <property type="component" value="Unassembled WGS sequence"/>
</dbReference>
<dbReference type="SUPFAM" id="SSF51445">
    <property type="entry name" value="(Trans)glycosidases"/>
    <property type="match status" value="1"/>
</dbReference>
<evidence type="ECO:0000259" key="2">
    <source>
        <dbReference type="Pfam" id="PF16862"/>
    </source>
</evidence>
<protein>
    <submittedName>
        <fullName evidence="3">Glycoside hydrolase family 79 protein</fullName>
    </submittedName>
</protein>
<keyword evidence="1" id="KW-0732">Signal</keyword>